<gene>
    <name evidence="3" type="ORF">CEP50_07540</name>
</gene>
<proteinExistence type="predicted"/>
<dbReference type="Proteomes" id="UP000239352">
    <property type="component" value="Unassembled WGS sequence"/>
</dbReference>
<dbReference type="STRING" id="1050202.GCA_000384035_01544"/>
<accession>A0A2T0GY68</accession>
<dbReference type="PANTHER" id="PTHR34315:SF1">
    <property type="entry name" value="INTRADIOL RING-CLEAVAGE DIOXYGENASES DOMAIN-CONTAINING PROTEIN-RELATED"/>
    <property type="match status" value="1"/>
</dbReference>
<dbReference type="InterPro" id="IPR015889">
    <property type="entry name" value="Intradiol_dOase_core"/>
</dbReference>
<dbReference type="GO" id="GO:0008199">
    <property type="term" value="F:ferric iron binding"/>
    <property type="evidence" value="ECO:0007669"/>
    <property type="project" value="InterPro"/>
</dbReference>
<dbReference type="SUPFAM" id="SSF49482">
    <property type="entry name" value="Aromatic compound dioxygenase"/>
    <property type="match status" value="1"/>
</dbReference>
<dbReference type="GO" id="GO:0016702">
    <property type="term" value="F:oxidoreductase activity, acting on single donors with incorporation of molecular oxygen, incorporation of two atoms of oxygen"/>
    <property type="evidence" value="ECO:0007669"/>
    <property type="project" value="InterPro"/>
</dbReference>
<dbReference type="PANTHER" id="PTHR34315">
    <property type="match status" value="1"/>
</dbReference>
<dbReference type="EMBL" id="PVSR01000007">
    <property type="protein sequence ID" value="PRW64037.1"/>
    <property type="molecule type" value="Genomic_DNA"/>
</dbReference>
<dbReference type="AlphaFoldDB" id="A0A2T0GY68"/>
<dbReference type="InterPro" id="IPR000627">
    <property type="entry name" value="Intradiol_dOase_C"/>
</dbReference>
<feature type="region of interest" description="Disordered" evidence="1">
    <location>
        <begin position="1"/>
        <end position="25"/>
    </location>
</feature>
<feature type="domain" description="Intradiol ring-cleavage dioxygenases" evidence="2">
    <location>
        <begin position="90"/>
        <end position="216"/>
    </location>
</feature>
<dbReference type="InterPro" id="IPR006311">
    <property type="entry name" value="TAT_signal"/>
</dbReference>
<dbReference type="CDD" id="cd03457">
    <property type="entry name" value="intradiol_dioxygenase_like"/>
    <property type="match status" value="1"/>
</dbReference>
<dbReference type="Pfam" id="PF00775">
    <property type="entry name" value="Dioxygenase_C"/>
    <property type="match status" value="1"/>
</dbReference>
<comment type="caution">
    <text evidence="3">The sequence shown here is derived from an EMBL/GenBank/DDBJ whole genome shotgun (WGS) entry which is preliminary data.</text>
</comment>
<keyword evidence="4" id="KW-1185">Reference proteome</keyword>
<reference evidence="3 4" key="1">
    <citation type="submission" date="2018-03" db="EMBL/GenBank/DDBJ databases">
        <title>Actinopolyspora mortivallis from Sahara, screening for active biomolecules.</title>
        <authorList>
            <person name="Selama O."/>
            <person name="Wellington E.M.H."/>
            <person name="Hacene H."/>
        </authorList>
    </citation>
    <scope>NUCLEOTIDE SEQUENCE [LARGE SCALE GENOMIC DNA]</scope>
    <source>
        <strain evidence="3 4">M5A</strain>
    </source>
</reference>
<dbReference type="InParanoid" id="A0A2T0GY68"/>
<evidence type="ECO:0000256" key="1">
    <source>
        <dbReference type="SAM" id="MobiDB-lite"/>
    </source>
</evidence>
<dbReference type="Gene3D" id="2.60.130.10">
    <property type="entry name" value="Aromatic compound dioxygenase"/>
    <property type="match status" value="1"/>
</dbReference>
<name>A0A2T0GY68_ACTMO</name>
<dbReference type="PROSITE" id="PS51318">
    <property type="entry name" value="TAT"/>
    <property type="match status" value="1"/>
</dbReference>
<evidence type="ECO:0000313" key="4">
    <source>
        <dbReference type="Proteomes" id="UP000239352"/>
    </source>
</evidence>
<protein>
    <recommendedName>
        <fullName evidence="2">Intradiol ring-cleavage dioxygenases domain-containing protein</fullName>
    </recommendedName>
</protein>
<evidence type="ECO:0000259" key="2">
    <source>
        <dbReference type="Pfam" id="PF00775"/>
    </source>
</evidence>
<evidence type="ECO:0000313" key="3">
    <source>
        <dbReference type="EMBL" id="PRW64037.1"/>
    </source>
</evidence>
<sequence>MPVMVEQDSENGPPRQSRESTRATTTRRGILAAFGGLGLGTAAAALGGSGSVVTADAESAGPAGGVPSCVLAPEQMEGPYYLDYRILREDITEDRRGAGLLLDVVVVDAVDCSPLPGIAVDVWHCDALGVYSSYTGYGNDEPPPLDEDGHAPPTDDTTWLRGVRLTDSEGVASFRSIVPGWYRGRTVHIHVKTITGGHRSDGVWEGGHTSHTGQLYFPESFNSHLARLWPYSGNTVPRTTNEQDLLYNSGDEGPMTLLDLEPAPPPFPPGTTRARVVLGIDPTATPPPEGMPERTR</sequence>
<organism evidence="3 4">
    <name type="scientific">Actinopolyspora mortivallis</name>
    <dbReference type="NCBI Taxonomy" id="33906"/>
    <lineage>
        <taxon>Bacteria</taxon>
        <taxon>Bacillati</taxon>
        <taxon>Actinomycetota</taxon>
        <taxon>Actinomycetes</taxon>
        <taxon>Actinopolysporales</taxon>
        <taxon>Actinopolysporaceae</taxon>
        <taxon>Actinopolyspora</taxon>
    </lineage>
</organism>